<dbReference type="InterPro" id="IPR003782">
    <property type="entry name" value="SCO1/SenC"/>
</dbReference>
<feature type="domain" description="Thioredoxin" evidence="3">
    <location>
        <begin position="63"/>
        <end position="231"/>
    </location>
</feature>
<dbReference type="PROSITE" id="PS51352">
    <property type="entry name" value="THIOREDOXIN_2"/>
    <property type="match status" value="1"/>
</dbReference>
<dbReference type="InterPro" id="IPR036249">
    <property type="entry name" value="Thioredoxin-like_sf"/>
</dbReference>
<dbReference type="Gene3D" id="3.40.30.10">
    <property type="entry name" value="Glutaredoxin"/>
    <property type="match status" value="1"/>
</dbReference>
<dbReference type="EMBL" id="JAFMYW010000002">
    <property type="protein sequence ID" value="MBO0948296.1"/>
    <property type="molecule type" value="Genomic_DNA"/>
</dbReference>
<dbReference type="InterPro" id="IPR013766">
    <property type="entry name" value="Thioredoxin_domain"/>
</dbReference>
<evidence type="ECO:0000313" key="4">
    <source>
        <dbReference type="EMBL" id="MBO0948296.1"/>
    </source>
</evidence>
<name>A0ABS3JE86_9BACT</name>
<dbReference type="PANTHER" id="PTHR12151:SF25">
    <property type="entry name" value="LINALOOL DEHYDRATASE_ISOMERASE DOMAIN-CONTAINING PROTEIN"/>
    <property type="match status" value="1"/>
</dbReference>
<dbReference type="CDD" id="cd02968">
    <property type="entry name" value="SCO"/>
    <property type="match status" value="1"/>
</dbReference>
<evidence type="ECO:0000313" key="5">
    <source>
        <dbReference type="Proteomes" id="UP000664628"/>
    </source>
</evidence>
<gene>
    <name evidence="4" type="ORF">J2I46_06875</name>
</gene>
<keyword evidence="5" id="KW-1185">Reference proteome</keyword>
<dbReference type="PANTHER" id="PTHR12151">
    <property type="entry name" value="ELECTRON TRANSPORT PROTIN SCO1/SENC FAMILY MEMBER"/>
    <property type="match status" value="1"/>
</dbReference>
<dbReference type="Proteomes" id="UP000664628">
    <property type="component" value="Unassembled WGS sequence"/>
</dbReference>
<reference evidence="4 5" key="1">
    <citation type="submission" date="2021-03" db="EMBL/GenBank/DDBJ databases">
        <title>Fibrella sp. HMF5405 genome sequencing and assembly.</title>
        <authorList>
            <person name="Kang H."/>
            <person name="Kim H."/>
            <person name="Bae S."/>
            <person name="Joh K."/>
        </authorList>
    </citation>
    <scope>NUCLEOTIDE SEQUENCE [LARGE SCALE GENOMIC DNA]</scope>
    <source>
        <strain evidence="4 5">HMF5405</strain>
    </source>
</reference>
<organism evidence="4 5">
    <name type="scientific">Fibrella forsythiae</name>
    <dbReference type="NCBI Taxonomy" id="2817061"/>
    <lineage>
        <taxon>Bacteria</taxon>
        <taxon>Pseudomonadati</taxon>
        <taxon>Bacteroidota</taxon>
        <taxon>Cytophagia</taxon>
        <taxon>Cytophagales</taxon>
        <taxon>Spirosomataceae</taxon>
        <taxon>Fibrella</taxon>
    </lineage>
</organism>
<sequence>MNTYRKAGTLLLTLIVPAFAYIMLRACTQNHYALPRYIPVIDSTRGEPVMKTIIDKNGQKREDTLFRHVPGFSLIDQDSQAVDQAIIKGKIHVADFFFTRCGTICPKIQLSLSRVQEIFKERNDLIFLSYSVDPENDTPAKLKAYANKVGAKADMWYFLTGDKAQIYKLAQRGYFLPVVDHGVSYGAPDETFIHSEKLVLVDKEGIIRGFYDGTDKKDVERLIVEIRVLLDIYSKQT</sequence>
<dbReference type="SUPFAM" id="SSF52833">
    <property type="entry name" value="Thioredoxin-like"/>
    <property type="match status" value="1"/>
</dbReference>
<comment type="caution">
    <text evidence="4">The sequence shown here is derived from an EMBL/GenBank/DDBJ whole genome shotgun (WGS) entry which is preliminary data.</text>
</comment>
<proteinExistence type="inferred from homology"/>
<evidence type="ECO:0000256" key="1">
    <source>
        <dbReference type="ARBA" id="ARBA00010996"/>
    </source>
</evidence>
<accession>A0ABS3JE86</accession>
<keyword evidence="2" id="KW-0186">Copper</keyword>
<protein>
    <submittedName>
        <fullName evidence="4">SCO family protein</fullName>
    </submittedName>
</protein>
<evidence type="ECO:0000256" key="2">
    <source>
        <dbReference type="ARBA" id="ARBA00023008"/>
    </source>
</evidence>
<evidence type="ECO:0000259" key="3">
    <source>
        <dbReference type="PROSITE" id="PS51352"/>
    </source>
</evidence>
<dbReference type="Pfam" id="PF02630">
    <property type="entry name" value="SCO1-SenC"/>
    <property type="match status" value="1"/>
</dbReference>
<comment type="similarity">
    <text evidence="1">Belongs to the SCO1/2 family.</text>
</comment>